<dbReference type="AlphaFoldDB" id="A0A6A6X9K7"/>
<sequence>MAKFSFEHDGHRSGRSPSLKPPGLCPFSCCLPGSACSLAVSRALPVLLPSPGFCPFSCRPRQLSQPPGYPPVKNDFSGRSVLGNSFSGMNGVITGYVAPGCGTYYEQQN</sequence>
<evidence type="ECO:0000313" key="2">
    <source>
        <dbReference type="EMBL" id="KAF2793109.1"/>
    </source>
</evidence>
<feature type="region of interest" description="Disordered" evidence="1">
    <location>
        <begin position="1"/>
        <end position="22"/>
    </location>
</feature>
<organism evidence="2 3">
    <name type="scientific">Melanomma pulvis-pyrius CBS 109.77</name>
    <dbReference type="NCBI Taxonomy" id="1314802"/>
    <lineage>
        <taxon>Eukaryota</taxon>
        <taxon>Fungi</taxon>
        <taxon>Dikarya</taxon>
        <taxon>Ascomycota</taxon>
        <taxon>Pezizomycotina</taxon>
        <taxon>Dothideomycetes</taxon>
        <taxon>Pleosporomycetidae</taxon>
        <taxon>Pleosporales</taxon>
        <taxon>Melanommataceae</taxon>
        <taxon>Melanomma</taxon>
    </lineage>
</organism>
<dbReference type="Proteomes" id="UP000799757">
    <property type="component" value="Unassembled WGS sequence"/>
</dbReference>
<name>A0A6A6X9K7_9PLEO</name>
<protein>
    <submittedName>
        <fullName evidence="2">Uncharacterized protein</fullName>
    </submittedName>
</protein>
<gene>
    <name evidence="2" type="ORF">K505DRAFT_46002</name>
</gene>
<reference evidence="2" key="1">
    <citation type="journal article" date="2020" name="Stud. Mycol.">
        <title>101 Dothideomycetes genomes: a test case for predicting lifestyles and emergence of pathogens.</title>
        <authorList>
            <person name="Haridas S."/>
            <person name="Albert R."/>
            <person name="Binder M."/>
            <person name="Bloem J."/>
            <person name="Labutti K."/>
            <person name="Salamov A."/>
            <person name="Andreopoulos B."/>
            <person name="Baker S."/>
            <person name="Barry K."/>
            <person name="Bills G."/>
            <person name="Bluhm B."/>
            <person name="Cannon C."/>
            <person name="Castanera R."/>
            <person name="Culley D."/>
            <person name="Daum C."/>
            <person name="Ezra D."/>
            <person name="Gonzalez J."/>
            <person name="Henrissat B."/>
            <person name="Kuo A."/>
            <person name="Liang C."/>
            <person name="Lipzen A."/>
            <person name="Lutzoni F."/>
            <person name="Magnuson J."/>
            <person name="Mondo S."/>
            <person name="Nolan M."/>
            <person name="Ohm R."/>
            <person name="Pangilinan J."/>
            <person name="Park H.-J."/>
            <person name="Ramirez L."/>
            <person name="Alfaro M."/>
            <person name="Sun H."/>
            <person name="Tritt A."/>
            <person name="Yoshinaga Y."/>
            <person name="Zwiers L.-H."/>
            <person name="Turgeon B."/>
            <person name="Goodwin S."/>
            <person name="Spatafora J."/>
            <person name="Crous P."/>
            <person name="Grigoriev I."/>
        </authorList>
    </citation>
    <scope>NUCLEOTIDE SEQUENCE</scope>
    <source>
        <strain evidence="2">CBS 109.77</strain>
    </source>
</reference>
<evidence type="ECO:0000256" key="1">
    <source>
        <dbReference type="SAM" id="MobiDB-lite"/>
    </source>
</evidence>
<dbReference type="EMBL" id="MU001942">
    <property type="protein sequence ID" value="KAF2793109.1"/>
    <property type="molecule type" value="Genomic_DNA"/>
</dbReference>
<accession>A0A6A6X9K7</accession>
<evidence type="ECO:0000313" key="3">
    <source>
        <dbReference type="Proteomes" id="UP000799757"/>
    </source>
</evidence>
<proteinExistence type="predicted"/>
<feature type="compositionally biased region" description="Basic and acidic residues" evidence="1">
    <location>
        <begin position="1"/>
        <end position="12"/>
    </location>
</feature>
<keyword evidence="3" id="KW-1185">Reference proteome</keyword>